<sequence>MFDSFINMIQWAGALIRQLNEFFYFCINIETYVSWAVLALLWLLYTLTNKYFLADPNKKQLTSFELIKLLGLYLLILSAITLSYTDFRKIMEQPEPKHSFFMILTMAIILVVVLAWAGEKSQDLRKWILYILYIPLGFLILSNGKILEDRLDYLKTFLPRTNIAAVNFPGEMDALYMGGVVETKLIERIETIINSHEAVKESALVGYQDDDKFIKTYAFVVLNDLSSPSEGLKEEILNHTSRVIRRNRIAENMYPYWIKFTDKRKLPRPARDGNYKKIQDILNKHKKVEESAVILDDGKTSAYVVLKKEFSDSRALASELLDHVLEGIKNHNRISPFLEPKWIEFIDRDDVPRTPRGINRSRLQKQIKNWSFVFPHVPVRTADEKE</sequence>
<organism evidence="4 5">
    <name type="scientific">Desulfonema magnum</name>
    <dbReference type="NCBI Taxonomy" id="45655"/>
    <lineage>
        <taxon>Bacteria</taxon>
        <taxon>Pseudomonadati</taxon>
        <taxon>Thermodesulfobacteriota</taxon>
        <taxon>Desulfobacteria</taxon>
        <taxon>Desulfobacterales</taxon>
        <taxon>Desulfococcaceae</taxon>
        <taxon>Desulfonema</taxon>
    </lineage>
</organism>
<feature type="transmembrane region" description="Helical" evidence="2">
    <location>
        <begin position="99"/>
        <end position="118"/>
    </location>
</feature>
<dbReference type="InterPro" id="IPR045851">
    <property type="entry name" value="AMP-bd_C_sf"/>
</dbReference>
<evidence type="ECO:0000259" key="3">
    <source>
        <dbReference type="Pfam" id="PF13193"/>
    </source>
</evidence>
<proteinExistence type="predicted"/>
<feature type="transmembrane region" description="Helical" evidence="2">
    <location>
        <begin position="21"/>
        <end position="46"/>
    </location>
</feature>
<keyword evidence="1" id="KW-0436">Ligase</keyword>
<dbReference type="GO" id="GO:0044550">
    <property type="term" value="P:secondary metabolite biosynthetic process"/>
    <property type="evidence" value="ECO:0007669"/>
    <property type="project" value="TreeGrafter"/>
</dbReference>
<gene>
    <name evidence="4" type="ORF">dnm_014400</name>
</gene>
<reference evidence="4" key="1">
    <citation type="journal article" date="2021" name="Microb. Physiol.">
        <title>Proteogenomic Insights into the Physiology of Marine, Sulfate-Reducing, Filamentous Desulfonema limicola and Desulfonema magnum.</title>
        <authorList>
            <person name="Schnaars V."/>
            <person name="Wohlbrand L."/>
            <person name="Scheve S."/>
            <person name="Hinrichs C."/>
            <person name="Reinhardt R."/>
            <person name="Rabus R."/>
        </authorList>
    </citation>
    <scope>NUCLEOTIDE SEQUENCE</scope>
    <source>
        <strain evidence="4">4be13</strain>
    </source>
</reference>
<feature type="domain" description="AMP-binding enzyme C-terminal" evidence="3">
    <location>
        <begin position="189"/>
        <end position="263"/>
    </location>
</feature>
<dbReference type="KEGG" id="dmm:dnm_014400"/>
<feature type="transmembrane region" description="Helical" evidence="2">
    <location>
        <begin position="124"/>
        <end position="141"/>
    </location>
</feature>
<dbReference type="SUPFAM" id="SSF56801">
    <property type="entry name" value="Acetyl-CoA synthetase-like"/>
    <property type="match status" value="2"/>
</dbReference>
<dbReference type="PANTHER" id="PTHR43352">
    <property type="entry name" value="ACETYL-COA SYNTHETASE"/>
    <property type="match status" value="1"/>
</dbReference>
<evidence type="ECO:0000256" key="2">
    <source>
        <dbReference type="SAM" id="Phobius"/>
    </source>
</evidence>
<feature type="domain" description="AMP-binding enzyme C-terminal" evidence="3">
    <location>
        <begin position="278"/>
        <end position="357"/>
    </location>
</feature>
<keyword evidence="5" id="KW-1185">Reference proteome</keyword>
<keyword evidence="2" id="KW-0812">Transmembrane</keyword>
<evidence type="ECO:0000256" key="1">
    <source>
        <dbReference type="ARBA" id="ARBA00022598"/>
    </source>
</evidence>
<evidence type="ECO:0000313" key="5">
    <source>
        <dbReference type="Proteomes" id="UP000663722"/>
    </source>
</evidence>
<name>A0A975BHM1_9BACT</name>
<dbReference type="GO" id="GO:0016878">
    <property type="term" value="F:acid-thiol ligase activity"/>
    <property type="evidence" value="ECO:0007669"/>
    <property type="project" value="TreeGrafter"/>
</dbReference>
<keyword evidence="2" id="KW-0472">Membrane</keyword>
<dbReference type="InterPro" id="IPR025110">
    <property type="entry name" value="AMP-bd_C"/>
</dbReference>
<protein>
    <submittedName>
        <fullName evidence="4">AMP binding domains-containing protein</fullName>
    </submittedName>
</protein>
<evidence type="ECO:0000313" key="4">
    <source>
        <dbReference type="EMBL" id="QTA85430.1"/>
    </source>
</evidence>
<accession>A0A975BHM1</accession>
<dbReference type="Gene3D" id="3.30.300.30">
    <property type="match status" value="2"/>
</dbReference>
<dbReference type="Proteomes" id="UP000663722">
    <property type="component" value="Chromosome"/>
</dbReference>
<feature type="transmembrane region" description="Helical" evidence="2">
    <location>
        <begin position="66"/>
        <end position="87"/>
    </location>
</feature>
<keyword evidence="2" id="KW-1133">Transmembrane helix</keyword>
<dbReference type="Pfam" id="PF13193">
    <property type="entry name" value="AMP-binding_C"/>
    <property type="match status" value="2"/>
</dbReference>
<dbReference type="PANTHER" id="PTHR43352:SF1">
    <property type="entry name" value="ANTHRANILATE--COA LIGASE"/>
    <property type="match status" value="1"/>
</dbReference>
<dbReference type="AlphaFoldDB" id="A0A975BHM1"/>
<dbReference type="EMBL" id="CP061800">
    <property type="protein sequence ID" value="QTA85430.1"/>
    <property type="molecule type" value="Genomic_DNA"/>
</dbReference>